<dbReference type="GO" id="GO:0031030">
    <property type="term" value="P:negative regulation of septation initiation signaling"/>
    <property type="evidence" value="ECO:0007669"/>
    <property type="project" value="EnsemblFungi"/>
</dbReference>
<dbReference type="InterPro" id="IPR000357">
    <property type="entry name" value="HEAT"/>
</dbReference>
<dbReference type="PANTHER" id="PTHR10648">
    <property type="entry name" value="SERINE/THREONINE-PROTEIN PHOSPHATASE PP2A 65 KDA REGULATORY SUBUNIT"/>
    <property type="match status" value="1"/>
</dbReference>
<evidence type="ECO:0000259" key="4">
    <source>
        <dbReference type="Pfam" id="PF22646"/>
    </source>
</evidence>
<dbReference type="InterPro" id="IPR021133">
    <property type="entry name" value="HEAT_type_2"/>
</dbReference>
<dbReference type="SUPFAM" id="SSF48371">
    <property type="entry name" value="ARM repeat"/>
    <property type="match status" value="1"/>
</dbReference>
<dbReference type="GO" id="GO:0004722">
    <property type="term" value="F:protein serine/threonine phosphatase activity"/>
    <property type="evidence" value="ECO:0007669"/>
    <property type="project" value="EnsemblFungi"/>
</dbReference>
<dbReference type="GeneID" id="30147158"/>
<dbReference type="EMBL" id="KV454434">
    <property type="protein sequence ID" value="ODQ78647.1"/>
    <property type="molecule type" value="Genomic_DNA"/>
</dbReference>
<dbReference type="OrthoDB" id="340346at2759"/>
<dbReference type="GO" id="GO:0030952">
    <property type="term" value="P:establishment or maintenance of cytoskeleton polarity"/>
    <property type="evidence" value="ECO:0007669"/>
    <property type="project" value="EnsemblFungi"/>
</dbReference>
<organism evidence="6 7">
    <name type="scientific">Babjeviella inositovora NRRL Y-12698</name>
    <dbReference type="NCBI Taxonomy" id="984486"/>
    <lineage>
        <taxon>Eukaryota</taxon>
        <taxon>Fungi</taxon>
        <taxon>Dikarya</taxon>
        <taxon>Ascomycota</taxon>
        <taxon>Saccharomycotina</taxon>
        <taxon>Pichiomycetes</taxon>
        <taxon>Serinales incertae sedis</taxon>
        <taxon>Babjeviella</taxon>
    </lineage>
</organism>
<reference evidence="7" key="1">
    <citation type="submission" date="2016-05" db="EMBL/GenBank/DDBJ databases">
        <title>Comparative genomics of biotechnologically important yeasts.</title>
        <authorList>
            <consortium name="DOE Joint Genome Institute"/>
            <person name="Riley R."/>
            <person name="Haridas S."/>
            <person name="Wolfe K.H."/>
            <person name="Lopes M.R."/>
            <person name="Hittinger C.T."/>
            <person name="Goker M."/>
            <person name="Salamov A."/>
            <person name="Wisecaver J."/>
            <person name="Long T.M."/>
            <person name="Aerts A.L."/>
            <person name="Barry K."/>
            <person name="Choi C."/>
            <person name="Clum A."/>
            <person name="Coughlan A.Y."/>
            <person name="Deshpande S."/>
            <person name="Douglass A.P."/>
            <person name="Hanson S.J."/>
            <person name="Klenk H.-P."/>
            <person name="Labutti K."/>
            <person name="Lapidus A."/>
            <person name="Lindquist E."/>
            <person name="Lipzen A."/>
            <person name="Meier-Kolthoff J.P."/>
            <person name="Ohm R.A."/>
            <person name="Otillar R.P."/>
            <person name="Pangilinan J."/>
            <person name="Peng Y."/>
            <person name="Rokas A."/>
            <person name="Rosa C.A."/>
            <person name="Scheuner C."/>
            <person name="Sibirny A.A."/>
            <person name="Slot J.C."/>
            <person name="Stielow J.B."/>
            <person name="Sun H."/>
            <person name="Kurtzman C.P."/>
            <person name="Blackwell M."/>
            <person name="Grigoriev I.V."/>
            <person name="Jeffries T.W."/>
        </authorList>
    </citation>
    <scope>NUCLEOTIDE SEQUENCE [LARGE SCALE GENOMIC DNA]</scope>
    <source>
        <strain evidence="7">NRRL Y-12698</strain>
    </source>
</reference>
<dbReference type="Pfam" id="PF22956">
    <property type="entry name" value="VPS15-like_hel"/>
    <property type="match status" value="1"/>
</dbReference>
<evidence type="ECO:0000256" key="2">
    <source>
        <dbReference type="ARBA" id="ARBA00038332"/>
    </source>
</evidence>
<dbReference type="PANTHER" id="PTHR10648:SF4">
    <property type="entry name" value="PROTEIN PHOSPHATASE 2 (FORMERLY 2A), REGULATORY SUBUNIT A, BETA ISOFORM-RELATED"/>
    <property type="match status" value="1"/>
</dbReference>
<dbReference type="Pfam" id="PF02985">
    <property type="entry name" value="HEAT"/>
    <property type="match status" value="1"/>
</dbReference>
<dbReference type="GO" id="GO:0000159">
    <property type="term" value="C:protein phosphatase type 2A complex"/>
    <property type="evidence" value="ECO:0007669"/>
    <property type="project" value="EnsemblFungi"/>
</dbReference>
<dbReference type="GO" id="GO:0005934">
    <property type="term" value="C:cellular bud tip"/>
    <property type="evidence" value="ECO:0007669"/>
    <property type="project" value="EnsemblFungi"/>
</dbReference>
<dbReference type="GO" id="GO:0007094">
    <property type="term" value="P:mitotic spindle assembly checkpoint signaling"/>
    <property type="evidence" value="ECO:0007669"/>
    <property type="project" value="EnsemblFungi"/>
</dbReference>
<keyword evidence="7" id="KW-1185">Reference proteome</keyword>
<feature type="repeat" description="HEAT" evidence="3">
    <location>
        <begin position="539"/>
        <end position="575"/>
    </location>
</feature>
<dbReference type="InterPro" id="IPR016024">
    <property type="entry name" value="ARM-type_fold"/>
</dbReference>
<feature type="repeat" description="HEAT" evidence="3">
    <location>
        <begin position="88"/>
        <end position="126"/>
    </location>
</feature>
<dbReference type="FunFam" id="1.25.10.10:FF:000062">
    <property type="entry name" value="Serine/threonine-protein phosphatase 2A regulatory subunit A alpha isoform"/>
    <property type="match status" value="1"/>
</dbReference>
<evidence type="ECO:0000256" key="1">
    <source>
        <dbReference type="ARBA" id="ARBA00022737"/>
    </source>
</evidence>
<feature type="repeat" description="HEAT" evidence="3">
    <location>
        <begin position="256"/>
        <end position="294"/>
    </location>
</feature>
<evidence type="ECO:0000256" key="3">
    <source>
        <dbReference type="PROSITE-ProRule" id="PRU00103"/>
    </source>
</evidence>
<dbReference type="PROSITE" id="PS50077">
    <property type="entry name" value="HEAT_REPEAT"/>
    <property type="match status" value="10"/>
</dbReference>
<dbReference type="GO" id="GO:0000775">
    <property type="term" value="C:chromosome, centromeric region"/>
    <property type="evidence" value="ECO:0007669"/>
    <property type="project" value="EnsemblFungi"/>
</dbReference>
<dbReference type="GO" id="GO:0005935">
    <property type="term" value="C:cellular bud neck"/>
    <property type="evidence" value="ECO:0007669"/>
    <property type="project" value="EnsemblFungi"/>
</dbReference>
<dbReference type="GO" id="GO:0005634">
    <property type="term" value="C:nucleus"/>
    <property type="evidence" value="ECO:0007669"/>
    <property type="project" value="EnsemblFungi"/>
</dbReference>
<dbReference type="STRING" id="984486.A0A1E3QNT4"/>
<dbReference type="Pfam" id="PF22646">
    <property type="entry name" value="PPP2R1A-like_HEAT"/>
    <property type="match status" value="1"/>
</dbReference>
<dbReference type="RefSeq" id="XP_018983975.1">
    <property type="nucleotide sequence ID" value="XM_019129305.1"/>
</dbReference>
<dbReference type="Gene3D" id="1.25.10.10">
    <property type="entry name" value="Leucine-rich Repeat Variant"/>
    <property type="match status" value="1"/>
</dbReference>
<feature type="repeat" description="HEAT" evidence="3">
    <location>
        <begin position="334"/>
        <end position="372"/>
    </location>
</feature>
<dbReference type="GO" id="GO:0090443">
    <property type="term" value="C:FAR/SIN/STRIPAK complex"/>
    <property type="evidence" value="ECO:0007669"/>
    <property type="project" value="EnsemblFungi"/>
</dbReference>
<dbReference type="InterPro" id="IPR054573">
    <property type="entry name" value="PP2A/SF3B1-like_HEAT"/>
</dbReference>
<feature type="domain" description="Phosphatase PP2A regulatory subunit A/Splicing factor 3B subunit 1-like HEAT repeat" evidence="4">
    <location>
        <begin position="294"/>
        <end position="365"/>
    </location>
</feature>
<dbReference type="Proteomes" id="UP000094336">
    <property type="component" value="Unassembled WGS sequence"/>
</dbReference>
<proteinExistence type="inferred from homology"/>
<dbReference type="GO" id="GO:0005816">
    <property type="term" value="C:spindle pole body"/>
    <property type="evidence" value="ECO:0007669"/>
    <property type="project" value="EnsemblFungi"/>
</dbReference>
<protein>
    <recommendedName>
        <fullName evidence="8">Protein phosphatase PP2A regulatory subunit A</fullName>
    </recommendedName>
</protein>
<dbReference type="GO" id="GO:0005829">
    <property type="term" value="C:cytosol"/>
    <property type="evidence" value="ECO:0007669"/>
    <property type="project" value="TreeGrafter"/>
</dbReference>
<sequence length="613" mass="68108">MSTPENELYPLALLMDELKHEDVANRVNAMSKIETIARALGAERTKTELLPFLTDVTQDDEDEVFSVLAEKLALFPKLLPSQADIPDLLPVCEILASMEEPIVRDNAIASLNTIAESMTDAQLTSSFVEMLDRLSNGDWFSNRVAACGLYKSVLLKLEPTEMRKNLLNLYLKLVQDEAPMVRRAAATNLPHLIDLLATTLNGTAQPDHVDWEILSAMFTSLTGDDQDSVKFLSIDVLIAILEFFTASHDASHGEELLGSAVKLIEDESWRVRYMAADRFEKIARNFDAAQVRALVPHFVALTKDNEAEVRKAVAKQLPGFALLLKDQALIISDLLPFVDELSDDPAEVVRSALASEIAGLAPILGKDATTTYLLPIYTQMLKDEFPEVRLNIISKLNIVNGVIGSTKLSNELLPSIKQLADDKQWRVRLAIIEYIPLLSEQLGVQFFDKELGLLCMSWLWDSVYSIREAAVNNLEKLSEIFGATWAKEEILSRILHADQHDATGADVPNMNNFVYRITALFALTKLIPNLTTEIVVEDILPFVNKLAKDQVPNIRFNVAKAYLVIAQMLTKTGAEVVQAQVLPNLAVLEADADVDVRFFANKSINEVKKLIAA</sequence>
<dbReference type="GO" id="GO:0019888">
    <property type="term" value="F:protein phosphatase regulator activity"/>
    <property type="evidence" value="ECO:0007669"/>
    <property type="project" value="TreeGrafter"/>
</dbReference>
<gene>
    <name evidence="6" type="ORF">BABINDRAFT_162352</name>
</gene>
<evidence type="ECO:0008006" key="8">
    <source>
        <dbReference type="Google" id="ProtNLM"/>
    </source>
</evidence>
<dbReference type="GO" id="GO:0006417">
    <property type="term" value="P:regulation of translation"/>
    <property type="evidence" value="ECO:0007669"/>
    <property type="project" value="EnsemblFungi"/>
</dbReference>
<feature type="repeat" description="HEAT" evidence="3">
    <location>
        <begin position="581"/>
        <end position="613"/>
    </location>
</feature>
<feature type="repeat" description="HEAT" evidence="3">
    <location>
        <begin position="412"/>
        <end position="450"/>
    </location>
</feature>
<name>A0A1E3QNT4_9ASCO</name>
<evidence type="ECO:0000313" key="6">
    <source>
        <dbReference type="EMBL" id="ODQ78647.1"/>
    </source>
</evidence>
<feature type="repeat" description="HEAT" evidence="3">
    <location>
        <begin position="49"/>
        <end position="83"/>
    </location>
</feature>
<comment type="similarity">
    <text evidence="2">Belongs to the phosphatase 2A regulatory subunit A family.</text>
</comment>
<evidence type="ECO:0000259" key="5">
    <source>
        <dbReference type="Pfam" id="PF22956"/>
    </source>
</evidence>
<accession>A0A1E3QNT4</accession>
<dbReference type="InterPro" id="IPR051023">
    <property type="entry name" value="PP2A_Regulatory_Subunit_A"/>
</dbReference>
<dbReference type="AlphaFoldDB" id="A0A1E3QNT4"/>
<dbReference type="GO" id="GO:0043332">
    <property type="term" value="C:mating projection tip"/>
    <property type="evidence" value="ECO:0007669"/>
    <property type="project" value="EnsemblFungi"/>
</dbReference>
<feature type="repeat" description="HEAT" evidence="3">
    <location>
        <begin position="373"/>
        <end position="411"/>
    </location>
</feature>
<dbReference type="InterPro" id="IPR055231">
    <property type="entry name" value="2AA_helical"/>
</dbReference>
<dbReference type="GO" id="GO:1990813">
    <property type="term" value="P:meiotic centromeric cohesion protection in anaphase I"/>
    <property type="evidence" value="ECO:0007669"/>
    <property type="project" value="EnsemblFungi"/>
</dbReference>
<feature type="repeat" description="HEAT" evidence="3">
    <location>
        <begin position="294"/>
        <end position="329"/>
    </location>
</feature>
<feature type="domain" description="Phosphatase 2A Regulatory Subunit A helical" evidence="5">
    <location>
        <begin position="507"/>
        <end position="605"/>
    </location>
</feature>
<dbReference type="GO" id="GO:0110085">
    <property type="term" value="C:mitotic actomyosin contractile ring"/>
    <property type="evidence" value="ECO:0007669"/>
    <property type="project" value="EnsemblFungi"/>
</dbReference>
<dbReference type="InterPro" id="IPR011989">
    <property type="entry name" value="ARM-like"/>
</dbReference>
<feature type="repeat" description="HEAT" evidence="3">
    <location>
        <begin position="166"/>
        <end position="199"/>
    </location>
</feature>
<evidence type="ECO:0000313" key="7">
    <source>
        <dbReference type="Proteomes" id="UP000094336"/>
    </source>
</evidence>
<keyword evidence="1" id="KW-0677">Repeat</keyword>